<dbReference type="InterPro" id="IPR033479">
    <property type="entry name" value="dCache_1"/>
</dbReference>
<gene>
    <name evidence="11" type="ORF">SH1V18_34950</name>
</gene>
<keyword evidence="2" id="KW-1003">Cell membrane</keyword>
<keyword evidence="3" id="KW-0145">Chemotaxis</keyword>
<dbReference type="GO" id="GO:0007165">
    <property type="term" value="P:signal transduction"/>
    <property type="evidence" value="ECO:0007669"/>
    <property type="project" value="UniProtKB-KW"/>
</dbReference>
<dbReference type="GO" id="GO:0005886">
    <property type="term" value="C:plasma membrane"/>
    <property type="evidence" value="ECO:0007669"/>
    <property type="project" value="UniProtKB-SubCell"/>
</dbReference>
<proteinExistence type="predicted"/>
<evidence type="ECO:0000313" key="11">
    <source>
        <dbReference type="EMBL" id="GKX31015.1"/>
    </source>
</evidence>
<protein>
    <submittedName>
        <fullName evidence="11">Methyl-accepting chemotaxis protein</fullName>
    </submittedName>
</protein>
<organism evidence="11 12">
    <name type="scientific">Vallitalea longa</name>
    <dbReference type="NCBI Taxonomy" id="2936439"/>
    <lineage>
        <taxon>Bacteria</taxon>
        <taxon>Bacillati</taxon>
        <taxon>Bacillota</taxon>
        <taxon>Clostridia</taxon>
        <taxon>Lachnospirales</taxon>
        <taxon>Vallitaleaceae</taxon>
        <taxon>Vallitalea</taxon>
    </lineage>
</organism>
<dbReference type="Proteomes" id="UP001144256">
    <property type="component" value="Unassembled WGS sequence"/>
</dbReference>
<dbReference type="Gene3D" id="1.10.287.950">
    <property type="entry name" value="Methyl-accepting chemotaxis protein"/>
    <property type="match status" value="1"/>
</dbReference>
<dbReference type="SUPFAM" id="SSF58104">
    <property type="entry name" value="Methyl-accepting chemotaxis protein (MCP) signaling domain"/>
    <property type="match status" value="1"/>
</dbReference>
<dbReference type="PROSITE" id="PS50111">
    <property type="entry name" value="CHEMOTAXIS_TRANSDUC_2"/>
    <property type="match status" value="1"/>
</dbReference>
<keyword evidence="7 8" id="KW-0807">Transducer</keyword>
<evidence type="ECO:0000256" key="8">
    <source>
        <dbReference type="PROSITE-ProRule" id="PRU00284"/>
    </source>
</evidence>
<evidence type="ECO:0000256" key="4">
    <source>
        <dbReference type="ARBA" id="ARBA00022692"/>
    </source>
</evidence>
<evidence type="ECO:0000256" key="3">
    <source>
        <dbReference type="ARBA" id="ARBA00022500"/>
    </source>
</evidence>
<dbReference type="EMBL" id="BRLB01000013">
    <property type="protein sequence ID" value="GKX31015.1"/>
    <property type="molecule type" value="Genomic_DNA"/>
</dbReference>
<dbReference type="Gene3D" id="3.30.450.20">
    <property type="entry name" value="PAS domain"/>
    <property type="match status" value="1"/>
</dbReference>
<keyword evidence="5 9" id="KW-1133">Transmembrane helix</keyword>
<dbReference type="PANTHER" id="PTHR32089">
    <property type="entry name" value="METHYL-ACCEPTING CHEMOTAXIS PROTEIN MCPB"/>
    <property type="match status" value="1"/>
</dbReference>
<evidence type="ECO:0000256" key="7">
    <source>
        <dbReference type="ARBA" id="ARBA00023224"/>
    </source>
</evidence>
<evidence type="ECO:0000256" key="9">
    <source>
        <dbReference type="SAM" id="Phobius"/>
    </source>
</evidence>
<dbReference type="CDD" id="cd12914">
    <property type="entry name" value="PDC1_DGC_like"/>
    <property type="match status" value="1"/>
</dbReference>
<name>A0A9W5YBL6_9FIRM</name>
<keyword evidence="6 9" id="KW-0472">Membrane</keyword>
<dbReference type="AlphaFoldDB" id="A0A9W5YBL6"/>
<keyword evidence="4 9" id="KW-0812">Transmembrane</keyword>
<comment type="caution">
    <text evidence="11">The sequence shown here is derived from an EMBL/GenBank/DDBJ whole genome shotgun (WGS) entry which is preliminary data.</text>
</comment>
<dbReference type="CDD" id="cd12912">
    <property type="entry name" value="PDC2_MCP_like"/>
    <property type="match status" value="1"/>
</dbReference>
<feature type="transmembrane region" description="Helical" evidence="9">
    <location>
        <begin position="284"/>
        <end position="306"/>
    </location>
</feature>
<dbReference type="Pfam" id="PF02743">
    <property type="entry name" value="dCache_1"/>
    <property type="match status" value="1"/>
</dbReference>
<dbReference type="PANTHER" id="PTHR32089:SF112">
    <property type="entry name" value="LYSOZYME-LIKE PROTEIN-RELATED"/>
    <property type="match status" value="1"/>
</dbReference>
<evidence type="ECO:0000256" key="2">
    <source>
        <dbReference type="ARBA" id="ARBA00022475"/>
    </source>
</evidence>
<dbReference type="RefSeq" id="WP_281817648.1">
    <property type="nucleotide sequence ID" value="NZ_BRLB01000013.1"/>
</dbReference>
<dbReference type="GO" id="GO:0006935">
    <property type="term" value="P:chemotaxis"/>
    <property type="evidence" value="ECO:0007669"/>
    <property type="project" value="UniProtKB-KW"/>
</dbReference>
<sequence>MKSIKFRLIFILSIIIIVACGSLSIISYNFSKQTLVRCVEHNLTIIAEKSSQVIEERINNELGKLEVIAGRTRITDPNNTNEDKLNALKEEVKRNGYQLMDLVDINGQAISTEGKTYNISERDYFQKAINGQSTISDVLVSKEDGSLIIAYATPIKYDGEVQGVVVSLMNALSFSNLVSDITVEESGYAYVVNDKGLIVADKDVNRVYNVNLIDEANTDKSAKKLSNLLVKMIAREHGSTSYTYDGNRNMIGYAPIENTNWSIGITAPLNEVLSELDGMERSTLITSIVILIISLILMYIIGIYIAKPLIQLSKNIDIMSKFDLTERKDKNDSKHKSRKDEIGFIYNSISVMQNNFVNLIRKIIDTVNRINESSSNMNLTTQQSAKAAEEVAITIGEIAQGATDQAKYTESGSQTVYDLGNLIETENECIDEVSDNANEVIKLADEGLIEINHLLKNTDLSIEATKEISDVIKKTNESSIKISEASTMIASIAKQTNLLALNAAIEAARAGESGKGFAVVAEEIRQLAEQSTSSTKDIDKVVNELTTNASLAVNRMKDVSSVVDNQRKSVDVTESKYKQIVDAINDTGESIKKLNNIGVDLQSKKEHILEVIQNMSAIAEENAANTEEGAASTQEQSAALQQIASTSESLSALAAELEKEASRFQV</sequence>
<dbReference type="PROSITE" id="PS51257">
    <property type="entry name" value="PROKAR_LIPOPROTEIN"/>
    <property type="match status" value="1"/>
</dbReference>
<dbReference type="InterPro" id="IPR029151">
    <property type="entry name" value="Sensor-like_sf"/>
</dbReference>
<evidence type="ECO:0000259" key="10">
    <source>
        <dbReference type="PROSITE" id="PS50111"/>
    </source>
</evidence>
<evidence type="ECO:0000313" key="12">
    <source>
        <dbReference type="Proteomes" id="UP001144256"/>
    </source>
</evidence>
<accession>A0A9W5YBL6</accession>
<dbReference type="InterPro" id="IPR004089">
    <property type="entry name" value="MCPsignal_dom"/>
</dbReference>
<keyword evidence="12" id="KW-1185">Reference proteome</keyword>
<dbReference type="Pfam" id="PF00015">
    <property type="entry name" value="MCPsignal"/>
    <property type="match status" value="1"/>
</dbReference>
<reference evidence="11" key="1">
    <citation type="submission" date="2022-06" db="EMBL/GenBank/DDBJ databases">
        <title>Vallitalea longa sp. nov., an anaerobic bacterium isolated from marine sediment.</title>
        <authorList>
            <person name="Hirano S."/>
            <person name="Terahara T."/>
            <person name="Mori K."/>
            <person name="Hamada M."/>
            <person name="Matsumoto R."/>
            <person name="Kobayashi T."/>
        </authorList>
    </citation>
    <scope>NUCLEOTIDE SEQUENCE</scope>
    <source>
        <strain evidence="11">SH18-1</strain>
    </source>
</reference>
<dbReference type="SMART" id="SM00283">
    <property type="entry name" value="MA"/>
    <property type="match status" value="1"/>
</dbReference>
<dbReference type="SUPFAM" id="SSF103190">
    <property type="entry name" value="Sensory domain-like"/>
    <property type="match status" value="1"/>
</dbReference>
<evidence type="ECO:0000256" key="6">
    <source>
        <dbReference type="ARBA" id="ARBA00023136"/>
    </source>
</evidence>
<feature type="domain" description="Methyl-accepting transducer" evidence="10">
    <location>
        <begin position="380"/>
        <end position="637"/>
    </location>
</feature>
<evidence type="ECO:0000256" key="1">
    <source>
        <dbReference type="ARBA" id="ARBA00004651"/>
    </source>
</evidence>
<comment type="subcellular location">
    <subcellularLocation>
        <location evidence="1">Cell membrane</location>
        <topology evidence="1">Multi-pass membrane protein</topology>
    </subcellularLocation>
</comment>
<evidence type="ECO:0000256" key="5">
    <source>
        <dbReference type="ARBA" id="ARBA00022989"/>
    </source>
</evidence>